<proteinExistence type="predicted"/>
<evidence type="ECO:0000259" key="3">
    <source>
        <dbReference type="Pfam" id="PF07727"/>
    </source>
</evidence>
<dbReference type="PANTHER" id="PTHR11439:SF509">
    <property type="entry name" value="RNA-DIRECTED DNA POLYMERASE"/>
    <property type="match status" value="1"/>
</dbReference>
<keyword evidence="2" id="KW-0812">Transmembrane</keyword>
<feature type="domain" description="Reverse transcriptase Ty1/copia-type" evidence="3">
    <location>
        <begin position="171"/>
        <end position="233"/>
    </location>
</feature>
<keyword evidence="2" id="KW-1133">Transmembrane helix</keyword>
<keyword evidence="2" id="KW-0472">Membrane</keyword>
<dbReference type="InterPro" id="IPR013103">
    <property type="entry name" value="RVT_2"/>
</dbReference>
<gene>
    <name evidence="4" type="ORF">Tci_033348</name>
</gene>
<protein>
    <recommendedName>
        <fullName evidence="3">Reverse transcriptase Ty1/copia-type domain-containing protein</fullName>
    </recommendedName>
</protein>
<comment type="caution">
    <text evidence="4">The sequence shown here is derived from an EMBL/GenBank/DDBJ whole genome shotgun (WGS) entry which is preliminary data.</text>
</comment>
<dbReference type="EMBL" id="BKCJ010004492">
    <property type="protein sequence ID" value="GEU61370.1"/>
    <property type="molecule type" value="Genomic_DNA"/>
</dbReference>
<reference evidence="4" key="1">
    <citation type="journal article" date="2019" name="Sci. Rep.">
        <title>Draft genome of Tanacetum cinerariifolium, the natural source of mosquito coil.</title>
        <authorList>
            <person name="Yamashiro T."/>
            <person name="Shiraishi A."/>
            <person name="Satake H."/>
            <person name="Nakayama K."/>
        </authorList>
    </citation>
    <scope>NUCLEOTIDE SEQUENCE</scope>
</reference>
<feature type="compositionally biased region" description="Basic and acidic residues" evidence="1">
    <location>
        <begin position="55"/>
        <end position="89"/>
    </location>
</feature>
<feature type="transmembrane region" description="Helical" evidence="2">
    <location>
        <begin position="373"/>
        <end position="396"/>
    </location>
</feature>
<organism evidence="4">
    <name type="scientific">Tanacetum cinerariifolium</name>
    <name type="common">Dalmatian daisy</name>
    <name type="synonym">Chrysanthemum cinerariifolium</name>
    <dbReference type="NCBI Taxonomy" id="118510"/>
    <lineage>
        <taxon>Eukaryota</taxon>
        <taxon>Viridiplantae</taxon>
        <taxon>Streptophyta</taxon>
        <taxon>Embryophyta</taxon>
        <taxon>Tracheophyta</taxon>
        <taxon>Spermatophyta</taxon>
        <taxon>Magnoliopsida</taxon>
        <taxon>eudicotyledons</taxon>
        <taxon>Gunneridae</taxon>
        <taxon>Pentapetalae</taxon>
        <taxon>asterids</taxon>
        <taxon>campanulids</taxon>
        <taxon>Asterales</taxon>
        <taxon>Asteraceae</taxon>
        <taxon>Asteroideae</taxon>
        <taxon>Anthemideae</taxon>
        <taxon>Anthemidinae</taxon>
        <taxon>Tanacetum</taxon>
    </lineage>
</organism>
<evidence type="ECO:0000313" key="4">
    <source>
        <dbReference type="EMBL" id="GEU61370.1"/>
    </source>
</evidence>
<evidence type="ECO:0000256" key="2">
    <source>
        <dbReference type="SAM" id="Phobius"/>
    </source>
</evidence>
<feature type="region of interest" description="Disordered" evidence="1">
    <location>
        <begin position="48"/>
        <end position="97"/>
    </location>
</feature>
<sequence length="570" mass="65179">MNYEPIVAGTQSNGFTSTKASDNICQAIKEIESVKDYILLPLWTADPPFSQDSKSSNDDGSKPSSNDRKKVDEDPRKENKCNDQEKEDNVNNTNNVNNVSSIINTASINEDNELLFDPNMPALKDVSIFNFSSDDEDNDAVANMNNLDTTIQDPSWIKAMQEELLQFKLQDVWTLVDLSNRKRAIGTKWVFRNKKDERGNVIRNKERLVAQGYTQDEGINNDEVFTPVTRIEIKEEVYVCQPPGFEDSDFSNRVYKVEKAIYGLHQAPKAWKELCNAFERLMYEIFQMSYLRELTFFLGLQDEADEEVDVHMYRFMIGSLMYLTSSRPNIMFVVCADARYQVNPKVSHLYAVKMIFRVLYELVLLFMSLKFLLLSIIGTAGYTSTELLLLVILTTVRKSKRKDTRVPRPSGPTEYVADEDVHKELGDSLVRAATTASSLEIEQDSGNITKIQSKATPNESSSQGTNSGGGLRCQETIGDTIAQTRVLDLEKTKTTRRNEIDSLKRRVKKLKKRNRSRTYKLKGLYKDKGKGITIEEHVKPKKKEQIRLDEEAVLKLQAEFDKEERLARER</sequence>
<evidence type="ECO:0000256" key="1">
    <source>
        <dbReference type="SAM" id="MobiDB-lite"/>
    </source>
</evidence>
<name>A0A6L2LJS3_TANCI</name>
<dbReference type="Pfam" id="PF07727">
    <property type="entry name" value="RVT_2"/>
    <property type="match status" value="1"/>
</dbReference>
<accession>A0A6L2LJS3</accession>
<dbReference type="AlphaFoldDB" id="A0A6L2LJS3"/>
<feature type="region of interest" description="Disordered" evidence="1">
    <location>
        <begin position="447"/>
        <end position="473"/>
    </location>
</feature>
<dbReference type="PANTHER" id="PTHR11439">
    <property type="entry name" value="GAG-POL-RELATED RETROTRANSPOSON"/>
    <property type="match status" value="1"/>
</dbReference>
<feature type="compositionally biased region" description="Polar residues" evidence="1">
    <location>
        <begin position="447"/>
        <end position="465"/>
    </location>
</feature>